<dbReference type="AlphaFoldDB" id="A0A379DDW0"/>
<dbReference type="InterPro" id="IPR010719">
    <property type="entry name" value="MnmM_MeTrfase"/>
</dbReference>
<dbReference type="EMBL" id="UGTH01000001">
    <property type="protein sequence ID" value="SUB76059.1"/>
    <property type="molecule type" value="Genomic_DNA"/>
</dbReference>
<dbReference type="Proteomes" id="UP000254777">
    <property type="component" value="Unassembled WGS sequence"/>
</dbReference>
<dbReference type="PANTHER" id="PTHR35276">
    <property type="entry name" value="S-ADENOSYL-L-METHIONINE-DEPENDENT METHYLTRANSFERASES SUPERFAMILY PROTEIN"/>
    <property type="match status" value="1"/>
</dbReference>
<reference evidence="1 2" key="1">
    <citation type="submission" date="2018-06" db="EMBL/GenBank/DDBJ databases">
        <authorList>
            <consortium name="Pathogen Informatics"/>
            <person name="Doyle S."/>
        </authorList>
    </citation>
    <scope>NUCLEOTIDE SEQUENCE [LARGE SCALE GENOMIC DNA]</scope>
    <source>
        <strain evidence="1 2">NCTC11088</strain>
    </source>
</reference>
<dbReference type="InterPro" id="IPR029063">
    <property type="entry name" value="SAM-dependent_MTases_sf"/>
</dbReference>
<dbReference type="Gene3D" id="3.40.50.150">
    <property type="entry name" value="Vaccinia Virus protein VP39"/>
    <property type="match status" value="1"/>
</dbReference>
<evidence type="ECO:0000313" key="2">
    <source>
        <dbReference type="Proteomes" id="UP000254777"/>
    </source>
</evidence>
<dbReference type="PANTHER" id="PTHR35276:SF1">
    <property type="entry name" value="TRNA (MNM(5)S(2)U34)-METHYLTRANSFERASE, CHLOROPLASTIC"/>
    <property type="match status" value="1"/>
</dbReference>
<name>A0A379DDW0_9FIRM</name>
<evidence type="ECO:0000313" key="1">
    <source>
        <dbReference type="EMBL" id="SUB76059.1"/>
    </source>
</evidence>
<proteinExistence type="predicted"/>
<dbReference type="SUPFAM" id="SSF53335">
    <property type="entry name" value="S-adenosyl-L-methionine-dependent methyltransferases"/>
    <property type="match status" value="1"/>
</dbReference>
<protein>
    <submittedName>
        <fullName evidence="1">16S rRNA m(4)C1402 methyltranserfase</fullName>
    </submittedName>
</protein>
<accession>A0A379DDW0</accession>
<gene>
    <name evidence="1" type="ORF">NCTC11088_01870</name>
</gene>
<sequence length="186" mass="21277">MLVNSKFSDVVDDILKEINLDGKFALDATCGRGNDSLKLIQNLGSNGFLYACDIQEEAINSTENLLCSKGYQNYRLYKISHEYVFERIEEKLDFIIYNLGYLPKSDKSIFTKAESTIISLREAINKISKEGIIVVVSYLGHQGSTEEREKLSKFLKNLDQKKYKVEKIEFFNQVNNPPIVYKIGVI</sequence>
<dbReference type="Pfam" id="PF06962">
    <property type="entry name" value="rRNA_methylase"/>
    <property type="match status" value="1"/>
</dbReference>
<organism evidence="1 2">
    <name type="scientific">Peptoniphilus indolicus</name>
    <dbReference type="NCBI Taxonomy" id="33030"/>
    <lineage>
        <taxon>Bacteria</taxon>
        <taxon>Bacillati</taxon>
        <taxon>Bacillota</taxon>
        <taxon>Tissierellia</taxon>
        <taxon>Tissierellales</taxon>
        <taxon>Peptoniphilaceae</taxon>
        <taxon>Peptoniphilus</taxon>
    </lineage>
</organism>